<evidence type="ECO:0000256" key="1">
    <source>
        <dbReference type="RuleBase" id="RU364123"/>
    </source>
</evidence>
<protein>
    <recommendedName>
        <fullName evidence="1">Phosphorylase b kinase regulatory subunit</fullName>
    </recommendedName>
</protein>
<comment type="pathway">
    <text evidence="1">Glycan biosynthesis; glycogen metabolism.</text>
</comment>
<dbReference type="PANTHER" id="PTHR10749:SF4">
    <property type="entry name" value="PHOSPHORYLASE B KINASE REGULATORY SUBUNIT ALPHA, SKELETAL MUSCLE ISOFORM"/>
    <property type="match status" value="1"/>
</dbReference>
<keyword evidence="1" id="KW-0449">Lipoprotein</keyword>
<keyword evidence="2" id="KW-1185">Reference proteome</keyword>
<dbReference type="GO" id="GO:0005977">
    <property type="term" value="P:glycogen metabolic process"/>
    <property type="evidence" value="ECO:0007669"/>
    <property type="project" value="UniProtKB-UniPathway"/>
</dbReference>
<comment type="function">
    <text evidence="1">Phosphorylase b kinase catalyzes the phosphorylation of serine in certain substrates, including troponin I.</text>
</comment>
<keyword evidence="1" id="KW-0636">Prenylation</keyword>
<dbReference type="AlphaFoldDB" id="A0A6P3IDP6"/>
<dbReference type="GO" id="GO:0005886">
    <property type="term" value="C:plasma membrane"/>
    <property type="evidence" value="ECO:0007669"/>
    <property type="project" value="UniProtKB-SubCell"/>
</dbReference>
<dbReference type="PANTHER" id="PTHR10749">
    <property type="entry name" value="PHOSPHORYLASE B KINASE REGULATORY SUBUNIT"/>
    <property type="match status" value="1"/>
</dbReference>
<comment type="similarity">
    <text evidence="1">Belongs to the phosphorylase b kinase regulatory chain family.</text>
</comment>
<reference evidence="3" key="1">
    <citation type="submission" date="2025-08" db="UniProtKB">
        <authorList>
            <consortium name="RefSeq"/>
        </authorList>
    </citation>
    <scope>IDENTIFICATION</scope>
    <source>
        <tissue evidence="3">Blood</tissue>
    </source>
</reference>
<sequence>MQDGYFGGARIQTGKLSEFLTTSCCTHLSFMDPGPEGKLYSEDYDDYDNELESGDWINGYGLSRNDVHMYLPTKIFQASRPSFNLLDSPHPQQEDQVPSVRVEIHLPRDKSGEVDFKALVLQLKETSSLQEQADILYMLYTMK</sequence>
<name>A0A6P3IDP6_BISBB</name>
<keyword evidence="1" id="KW-0112">Calmodulin-binding</keyword>
<comment type="subcellular location">
    <subcellularLocation>
        <location evidence="1">Cell membrane</location>
        <topology evidence="1">Lipid-anchor</topology>
        <orientation evidence="1">Cytoplasmic side</orientation>
    </subcellularLocation>
</comment>
<evidence type="ECO:0000313" key="2">
    <source>
        <dbReference type="Proteomes" id="UP000515208"/>
    </source>
</evidence>
<accession>A0A6P3IDP6</accession>
<keyword evidence="1" id="KW-0119">Carbohydrate metabolism</keyword>
<keyword evidence="1" id="KW-0472">Membrane</keyword>
<proteinExistence type="inferred from homology"/>
<gene>
    <name evidence="3" type="primary">LOC104997118</name>
</gene>
<dbReference type="InterPro" id="IPR008734">
    <property type="entry name" value="PHK_A/B_su"/>
</dbReference>
<dbReference type="GO" id="GO:0005964">
    <property type="term" value="C:phosphorylase kinase complex"/>
    <property type="evidence" value="ECO:0007669"/>
    <property type="project" value="TreeGrafter"/>
</dbReference>
<dbReference type="GO" id="GO:0005516">
    <property type="term" value="F:calmodulin binding"/>
    <property type="evidence" value="ECO:0007669"/>
    <property type="project" value="UniProtKB-KW"/>
</dbReference>
<comment type="subunit">
    <text evidence="1">Hexadecamer of 4 heterotetramers, each composed of alpha, beta, gamma, and delta subunits. Alpha (PHKA1 or PHKA2) and beta (PHKB) are regulatory subunits, gamma (PHKG1 or PHKG2) is the catalytic subunit, and delta is calmodulin.</text>
</comment>
<dbReference type="KEGG" id="bbis:104997118"/>
<dbReference type="OrthoDB" id="5971574at2759"/>
<evidence type="ECO:0000313" key="3">
    <source>
        <dbReference type="RefSeq" id="XP_010849994.1"/>
    </source>
</evidence>
<keyword evidence="1" id="KW-1003">Cell membrane</keyword>
<dbReference type="RefSeq" id="XP_010849994.1">
    <property type="nucleotide sequence ID" value="XM_010851692.1"/>
</dbReference>
<dbReference type="GeneID" id="104997118"/>
<dbReference type="Proteomes" id="UP000515208">
    <property type="component" value="Unplaced"/>
</dbReference>
<dbReference type="UniPathway" id="UPA00163"/>
<organism evidence="2 3">
    <name type="scientific">Bison bison bison</name>
    <name type="common">North American plains bison</name>
    <dbReference type="NCBI Taxonomy" id="43346"/>
    <lineage>
        <taxon>Eukaryota</taxon>
        <taxon>Metazoa</taxon>
        <taxon>Chordata</taxon>
        <taxon>Craniata</taxon>
        <taxon>Vertebrata</taxon>
        <taxon>Euteleostomi</taxon>
        <taxon>Mammalia</taxon>
        <taxon>Eutheria</taxon>
        <taxon>Laurasiatheria</taxon>
        <taxon>Artiodactyla</taxon>
        <taxon>Ruminantia</taxon>
        <taxon>Pecora</taxon>
        <taxon>Bovidae</taxon>
        <taxon>Bovinae</taxon>
        <taxon>Bison</taxon>
    </lineage>
</organism>
<keyword evidence="1" id="KW-0321">Glycogen metabolism</keyword>